<accession>A0ABU8ML09</accession>
<dbReference type="SUPFAM" id="SSF54786">
    <property type="entry name" value="YcfA/nrd intein domain"/>
    <property type="match status" value="1"/>
</dbReference>
<gene>
    <name evidence="1" type="ORF">WCD74_09560</name>
</gene>
<proteinExistence type="predicted"/>
<evidence type="ECO:0000313" key="2">
    <source>
        <dbReference type="Proteomes" id="UP001385809"/>
    </source>
</evidence>
<name>A0ABU8ML09_9PSEU</name>
<dbReference type="InterPro" id="IPR038570">
    <property type="entry name" value="HicA_sf"/>
</dbReference>
<dbReference type="Gene3D" id="3.30.920.30">
    <property type="entry name" value="Hypothetical protein"/>
    <property type="match status" value="1"/>
</dbReference>
<protein>
    <submittedName>
        <fullName evidence="1">Type II toxin-antitoxin system HicA family toxin</fullName>
    </submittedName>
</protein>
<reference evidence="1 2" key="1">
    <citation type="submission" date="2024-03" db="EMBL/GenBank/DDBJ databases">
        <title>Actinomycetospora sp. OC33-EN08, a novel actinomycete isolated from wild orchid (Aerides multiflora).</title>
        <authorList>
            <person name="Suriyachadkun C."/>
        </authorList>
    </citation>
    <scope>NUCLEOTIDE SEQUENCE [LARGE SCALE GENOMIC DNA]</scope>
    <source>
        <strain evidence="1 2">OC33-EN08</strain>
    </source>
</reference>
<keyword evidence="2" id="KW-1185">Reference proteome</keyword>
<organism evidence="1 2">
    <name type="scientific">Actinomycetospora aurantiaca</name>
    <dbReference type="NCBI Taxonomy" id="3129233"/>
    <lineage>
        <taxon>Bacteria</taxon>
        <taxon>Bacillati</taxon>
        <taxon>Actinomycetota</taxon>
        <taxon>Actinomycetes</taxon>
        <taxon>Pseudonocardiales</taxon>
        <taxon>Pseudonocardiaceae</taxon>
        <taxon>Actinomycetospora</taxon>
    </lineage>
</organism>
<sequence>MTKARALEKRIRQEAKRQRVSWTLLRQGANHTVYDLDGVVVPIPRHSEIGEGLTREIYKQCEAKLGKGWWRA</sequence>
<evidence type="ECO:0000313" key="1">
    <source>
        <dbReference type="EMBL" id="MEJ2868009.1"/>
    </source>
</evidence>
<dbReference type="EMBL" id="JBBEGN010000003">
    <property type="protein sequence ID" value="MEJ2868009.1"/>
    <property type="molecule type" value="Genomic_DNA"/>
</dbReference>
<comment type="caution">
    <text evidence="1">The sequence shown here is derived from an EMBL/GenBank/DDBJ whole genome shotgun (WGS) entry which is preliminary data.</text>
</comment>
<dbReference type="Proteomes" id="UP001385809">
    <property type="component" value="Unassembled WGS sequence"/>
</dbReference>
<dbReference type="RefSeq" id="WP_337694608.1">
    <property type="nucleotide sequence ID" value="NZ_JBBEGN010000003.1"/>
</dbReference>